<dbReference type="KEGG" id="cnan:A2G96_27175"/>
<dbReference type="EMBL" id="CP014845">
    <property type="protein sequence ID" value="AMR81474.1"/>
    <property type="molecule type" value="Genomic_DNA"/>
</dbReference>
<proteinExistence type="predicted"/>
<name>A0A142JTR2_9BURK</name>
<sequence>MLVRHRKLLWGFVFAALTVGALVAPLPGLDRTAIHDEVVISRPPAQVFDFVATPRHWPAWHPASLAVAGATDHPLERGERVAETFMLARRGGVVVWTVIESQPPRTWSIEGVAAGHRVGTITYRLTPAMSPSLTPSAERTRFEREFRYRSPTLLFALINWLTLRDQLQAESTEAVRRLKSLLEAQPAP</sequence>
<dbReference type="Proteomes" id="UP000075238">
    <property type="component" value="Chromosome 2"/>
</dbReference>
<gene>
    <name evidence="1" type="ORF">A2G96_27175</name>
</gene>
<dbReference type="InterPro" id="IPR019587">
    <property type="entry name" value="Polyketide_cyclase/dehydratase"/>
</dbReference>
<dbReference type="Pfam" id="PF10604">
    <property type="entry name" value="Polyketide_cyc2"/>
    <property type="match status" value="1"/>
</dbReference>
<organism evidence="1 2">
    <name type="scientific">Cupriavidus nantongensis</name>
    <dbReference type="NCBI Taxonomy" id="1796606"/>
    <lineage>
        <taxon>Bacteria</taxon>
        <taxon>Pseudomonadati</taxon>
        <taxon>Pseudomonadota</taxon>
        <taxon>Betaproteobacteria</taxon>
        <taxon>Burkholderiales</taxon>
        <taxon>Burkholderiaceae</taxon>
        <taxon>Cupriavidus</taxon>
    </lineage>
</organism>
<accession>A0A142JTR2</accession>
<dbReference type="STRING" id="1796606.A2G96_27175"/>
<dbReference type="Gene3D" id="3.30.530.20">
    <property type="match status" value="1"/>
</dbReference>
<dbReference type="SUPFAM" id="SSF55961">
    <property type="entry name" value="Bet v1-like"/>
    <property type="match status" value="1"/>
</dbReference>
<dbReference type="RefSeq" id="WP_062803274.1">
    <property type="nucleotide sequence ID" value="NZ_CP014845.1"/>
</dbReference>
<dbReference type="CDD" id="cd07812">
    <property type="entry name" value="SRPBCC"/>
    <property type="match status" value="1"/>
</dbReference>
<reference evidence="1 2" key="1">
    <citation type="submission" date="2016-03" db="EMBL/GenBank/DDBJ databases">
        <title>Complete genome sequence of a novel chlorpyrifos degrading bacterium, Cupriavidus nantongensis sp. X1.</title>
        <authorList>
            <person name="Fang L."/>
        </authorList>
    </citation>
    <scope>NUCLEOTIDE SEQUENCE [LARGE SCALE GENOMIC DNA]</scope>
    <source>
        <strain evidence="1 2">X1</strain>
    </source>
</reference>
<evidence type="ECO:0000313" key="2">
    <source>
        <dbReference type="Proteomes" id="UP000075238"/>
    </source>
</evidence>
<protein>
    <submittedName>
        <fullName evidence="1">Polyketide cyclase</fullName>
    </submittedName>
</protein>
<dbReference type="OrthoDB" id="5965958at2"/>
<keyword evidence="2" id="KW-1185">Reference proteome</keyword>
<dbReference type="AlphaFoldDB" id="A0A142JTR2"/>
<dbReference type="InterPro" id="IPR023393">
    <property type="entry name" value="START-like_dom_sf"/>
</dbReference>
<evidence type="ECO:0000313" key="1">
    <source>
        <dbReference type="EMBL" id="AMR81474.1"/>
    </source>
</evidence>